<evidence type="ECO:0000256" key="2">
    <source>
        <dbReference type="ARBA" id="ARBA00006375"/>
    </source>
</evidence>
<dbReference type="OrthoDB" id="250329at2759"/>
<evidence type="ECO:0000256" key="3">
    <source>
        <dbReference type="ARBA" id="ARBA00022448"/>
    </source>
</evidence>
<dbReference type="PROSITE" id="PS50920">
    <property type="entry name" value="SOLCAR"/>
    <property type="match status" value="3"/>
</dbReference>
<dbReference type="GO" id="GO:0016020">
    <property type="term" value="C:membrane"/>
    <property type="evidence" value="ECO:0007669"/>
    <property type="project" value="UniProtKB-SubCell"/>
</dbReference>
<proteinExistence type="inferred from homology"/>
<comment type="similarity">
    <text evidence="2 10">Belongs to the mitochondrial carrier (TC 2.A.29) family.</text>
</comment>
<evidence type="ECO:0000256" key="7">
    <source>
        <dbReference type="ARBA" id="ARBA00022989"/>
    </source>
</evidence>
<dbReference type="InterPro" id="IPR018108">
    <property type="entry name" value="MCP_transmembrane"/>
</dbReference>
<evidence type="ECO:0000256" key="11">
    <source>
        <dbReference type="SAM" id="Phobius"/>
    </source>
</evidence>
<keyword evidence="13" id="KW-1185">Reference proteome</keyword>
<evidence type="ECO:0000313" key="13">
    <source>
        <dbReference type="Proteomes" id="UP000244855"/>
    </source>
</evidence>
<organism evidence="12 13">
    <name type="scientific">Periconia macrospinosa</name>
    <dbReference type="NCBI Taxonomy" id="97972"/>
    <lineage>
        <taxon>Eukaryota</taxon>
        <taxon>Fungi</taxon>
        <taxon>Dikarya</taxon>
        <taxon>Ascomycota</taxon>
        <taxon>Pezizomycotina</taxon>
        <taxon>Dothideomycetes</taxon>
        <taxon>Pleosporomycetidae</taxon>
        <taxon>Pleosporales</taxon>
        <taxon>Massarineae</taxon>
        <taxon>Periconiaceae</taxon>
        <taxon>Periconia</taxon>
    </lineage>
</organism>
<keyword evidence="5" id="KW-0677">Repeat</keyword>
<feature type="repeat" description="Solcar" evidence="9">
    <location>
        <begin position="4"/>
        <end position="86"/>
    </location>
</feature>
<evidence type="ECO:0000256" key="6">
    <source>
        <dbReference type="ARBA" id="ARBA00022792"/>
    </source>
</evidence>
<feature type="transmembrane region" description="Helical" evidence="11">
    <location>
        <begin position="58"/>
        <end position="77"/>
    </location>
</feature>
<evidence type="ECO:0000256" key="10">
    <source>
        <dbReference type="RuleBase" id="RU000488"/>
    </source>
</evidence>
<evidence type="ECO:0000256" key="8">
    <source>
        <dbReference type="ARBA" id="ARBA00023136"/>
    </source>
</evidence>
<sequence length="312" mass="34024">MSTNSGWNIWFAGAFAGISINLVFFPLDTLKTRLQSPQYQQLYRSQTAIANRALFRGLYQGVSTVTLIAVPSSVVFFSTYERLKRTLGSTQIPLPAVHAISSGAAQLLNCAVVTPAEVIKQNAQMLGQDDRKGRGGSPTIKVMKLLIKHPAGLWRGYTALAARDLPFTALQFPVFEYLKRTLTARRSRKKGGEPVTGVFERARISAASAGVAGCAAAWVTTPFDVVKTRMMLGAGAKSKDQHPARGSEANGLQIFKSVLRDEGVKGLFRGGLIRAGWTIIGNGLYMGCYEGARFYLDDRGKDAREDELKQIM</sequence>
<gene>
    <name evidence="12" type="ORF">DM02DRAFT_638713</name>
</gene>
<accession>A0A2V1E832</accession>
<feature type="repeat" description="Solcar" evidence="9">
    <location>
        <begin position="200"/>
        <end position="295"/>
    </location>
</feature>
<feature type="transmembrane region" description="Helical" evidence="11">
    <location>
        <begin position="7"/>
        <end position="27"/>
    </location>
</feature>
<protein>
    <submittedName>
        <fullName evidence="12">MC family mitochondrial carrier protein</fullName>
    </submittedName>
</protein>
<evidence type="ECO:0000256" key="4">
    <source>
        <dbReference type="ARBA" id="ARBA00022692"/>
    </source>
</evidence>
<dbReference type="InterPro" id="IPR023395">
    <property type="entry name" value="MCP_dom_sf"/>
</dbReference>
<feature type="repeat" description="Solcar" evidence="9">
    <location>
        <begin position="93"/>
        <end position="181"/>
    </location>
</feature>
<keyword evidence="6" id="KW-0999">Mitochondrion inner membrane</keyword>
<dbReference type="EMBL" id="KZ805309">
    <property type="protein sequence ID" value="PVI06302.1"/>
    <property type="molecule type" value="Genomic_DNA"/>
</dbReference>
<dbReference type="Pfam" id="PF00153">
    <property type="entry name" value="Mito_carr"/>
    <property type="match status" value="3"/>
</dbReference>
<dbReference type="PANTHER" id="PTHR45667">
    <property type="entry name" value="S-ADENOSYLMETHIONINE MITOCHONDRIAL CARRIER PROTEIN"/>
    <property type="match status" value="1"/>
</dbReference>
<dbReference type="AlphaFoldDB" id="A0A2V1E832"/>
<evidence type="ECO:0000256" key="5">
    <source>
        <dbReference type="ARBA" id="ARBA00022737"/>
    </source>
</evidence>
<keyword evidence="6" id="KW-0496">Mitochondrion</keyword>
<comment type="subcellular location">
    <subcellularLocation>
        <location evidence="1">Membrane</location>
        <topology evidence="1">Multi-pass membrane protein</topology>
    </subcellularLocation>
</comment>
<name>A0A2V1E832_9PLEO</name>
<dbReference type="Proteomes" id="UP000244855">
    <property type="component" value="Unassembled WGS sequence"/>
</dbReference>
<keyword evidence="3 10" id="KW-0813">Transport</keyword>
<dbReference type="Gene3D" id="1.50.40.10">
    <property type="entry name" value="Mitochondrial carrier domain"/>
    <property type="match status" value="1"/>
</dbReference>
<dbReference type="SUPFAM" id="SSF103506">
    <property type="entry name" value="Mitochondrial carrier"/>
    <property type="match status" value="1"/>
</dbReference>
<evidence type="ECO:0000313" key="12">
    <source>
        <dbReference type="EMBL" id="PVI06302.1"/>
    </source>
</evidence>
<reference evidence="12 13" key="1">
    <citation type="journal article" date="2018" name="Sci. Rep.">
        <title>Comparative genomics provides insights into the lifestyle and reveals functional heterogeneity of dark septate endophytic fungi.</title>
        <authorList>
            <person name="Knapp D.G."/>
            <person name="Nemeth J.B."/>
            <person name="Barry K."/>
            <person name="Hainaut M."/>
            <person name="Henrissat B."/>
            <person name="Johnson J."/>
            <person name="Kuo A."/>
            <person name="Lim J.H.P."/>
            <person name="Lipzen A."/>
            <person name="Nolan M."/>
            <person name="Ohm R.A."/>
            <person name="Tamas L."/>
            <person name="Grigoriev I.V."/>
            <person name="Spatafora J.W."/>
            <person name="Nagy L.G."/>
            <person name="Kovacs G.M."/>
        </authorList>
    </citation>
    <scope>NUCLEOTIDE SEQUENCE [LARGE SCALE GENOMIC DNA]</scope>
    <source>
        <strain evidence="12 13">DSE2036</strain>
    </source>
</reference>
<keyword evidence="4 9" id="KW-0812">Transmembrane</keyword>
<evidence type="ECO:0000256" key="1">
    <source>
        <dbReference type="ARBA" id="ARBA00004141"/>
    </source>
</evidence>
<keyword evidence="8 9" id="KW-0472">Membrane</keyword>
<keyword evidence="7 11" id="KW-1133">Transmembrane helix</keyword>
<evidence type="ECO:0000256" key="9">
    <source>
        <dbReference type="PROSITE-ProRule" id="PRU00282"/>
    </source>
</evidence>